<feature type="compositionally biased region" description="Low complexity" evidence="1">
    <location>
        <begin position="170"/>
        <end position="200"/>
    </location>
</feature>
<accession>A0A835VQY5</accession>
<name>A0A835VQY5_CHLIN</name>
<evidence type="ECO:0000256" key="1">
    <source>
        <dbReference type="SAM" id="MobiDB-lite"/>
    </source>
</evidence>
<feature type="region of interest" description="Disordered" evidence="1">
    <location>
        <begin position="296"/>
        <end position="316"/>
    </location>
</feature>
<dbReference type="AlphaFoldDB" id="A0A835VQY5"/>
<feature type="compositionally biased region" description="Low complexity" evidence="1">
    <location>
        <begin position="1"/>
        <end position="19"/>
    </location>
</feature>
<keyword evidence="3" id="KW-1185">Reference proteome</keyword>
<proteinExistence type="predicted"/>
<feature type="region of interest" description="Disordered" evidence="1">
    <location>
        <begin position="207"/>
        <end position="226"/>
    </location>
</feature>
<protein>
    <submittedName>
        <fullName evidence="2">Uncharacterized protein</fullName>
    </submittedName>
</protein>
<feature type="region of interest" description="Disordered" evidence="1">
    <location>
        <begin position="155"/>
        <end position="200"/>
    </location>
</feature>
<dbReference type="OrthoDB" id="551766at2759"/>
<sequence>MAATTVTAASAPAASADAGPAPPPQESGPTFYASSTGLDFIDLVHLDERVVHTRLHEAVLFRTLVCSGGANSACPTWRRASFTAAPIGPAPPAPSQTCGVPVTPAAAEPINVKRLKSYRDHVTRNLAPTVAKGFATAARAAGIILAAPPPSATATTATATATVPPPQPSGSPTAAAPAPAGNTAVGPAGSAISTGGAASSPAIRQPLQKQGHHYTSSGGGVGGCSPSPRTATIVNATGSVPNGLSGSVATVAAAAANAGGSVAAASAAAAAVAGVEAPLEAPRAAAKVVAAAAAAWGPPPTDDSESVGSGGGLFDF</sequence>
<dbReference type="Proteomes" id="UP000650467">
    <property type="component" value="Unassembled WGS sequence"/>
</dbReference>
<gene>
    <name evidence="2" type="ORF">HXX76_013310</name>
</gene>
<evidence type="ECO:0000313" key="3">
    <source>
        <dbReference type="Proteomes" id="UP000650467"/>
    </source>
</evidence>
<dbReference type="EMBL" id="JAEHOC010000051">
    <property type="protein sequence ID" value="KAG2425937.1"/>
    <property type="molecule type" value="Genomic_DNA"/>
</dbReference>
<evidence type="ECO:0000313" key="2">
    <source>
        <dbReference type="EMBL" id="KAG2425937.1"/>
    </source>
</evidence>
<comment type="caution">
    <text evidence="2">The sequence shown here is derived from an EMBL/GenBank/DDBJ whole genome shotgun (WGS) entry which is preliminary data.</text>
</comment>
<organism evidence="2 3">
    <name type="scientific">Chlamydomonas incerta</name>
    <dbReference type="NCBI Taxonomy" id="51695"/>
    <lineage>
        <taxon>Eukaryota</taxon>
        <taxon>Viridiplantae</taxon>
        <taxon>Chlorophyta</taxon>
        <taxon>core chlorophytes</taxon>
        <taxon>Chlorophyceae</taxon>
        <taxon>CS clade</taxon>
        <taxon>Chlamydomonadales</taxon>
        <taxon>Chlamydomonadaceae</taxon>
        <taxon>Chlamydomonas</taxon>
    </lineage>
</organism>
<feature type="region of interest" description="Disordered" evidence="1">
    <location>
        <begin position="1"/>
        <end position="31"/>
    </location>
</feature>
<reference evidence="2" key="1">
    <citation type="journal article" date="2020" name="bioRxiv">
        <title>Comparative genomics of Chlamydomonas.</title>
        <authorList>
            <person name="Craig R.J."/>
            <person name="Hasan A.R."/>
            <person name="Ness R.W."/>
            <person name="Keightley P.D."/>
        </authorList>
    </citation>
    <scope>NUCLEOTIDE SEQUENCE</scope>
    <source>
        <strain evidence="2">SAG 7.73</strain>
    </source>
</reference>